<feature type="domain" description="PAC" evidence="5">
    <location>
        <begin position="333"/>
        <end position="383"/>
    </location>
</feature>
<dbReference type="PATRIC" id="fig|1260221.3.peg.4896"/>
<evidence type="ECO:0000313" key="6">
    <source>
        <dbReference type="EMBL" id="CCO61051.1"/>
    </source>
</evidence>
<dbReference type="InterPro" id="IPR052155">
    <property type="entry name" value="Biofilm_reg_signaling"/>
</dbReference>
<dbReference type="SUPFAM" id="SSF58104">
    <property type="entry name" value="Methyl-accepting chemotaxis protein (MCP) signaling domain"/>
    <property type="match status" value="1"/>
</dbReference>
<feature type="domain" description="PAC" evidence="5">
    <location>
        <begin position="212"/>
        <end position="262"/>
    </location>
</feature>
<sequence>MGLFSLMGGKSQSNGNVSNQIIDNALDAVVSIDKNNKVFYFNNAAEKLWGYSAKEVIGKNVKMLVPEEFQANHDNYVNRNRTTNQNVIVGTSRKLELVRKDGSKVWVSLALTRTKLSDGIGYSAFVKDISEEMNAQQRIEQVLAQSVNAVISIDGDNCITYMNSAAEKLWEYSAEEVMGKNVKILVPREIRDKHDSLVNANRETRVDKIVGTSRDIELETKSGKRIWANLSLSRIELDGEIGYTAFARDITAERAAKEQMEQVLHQAIDAVVTIDKDNIVTFYNPSAEELWGYSASEVIGRNVKMLVPKIHQPRHDEYVNANRRTGNDKIVGSSRELQLEKKDGTEIWVAFSLSKIEIDGEIAYTAFVRDITEERMAQETINQTLSQALDAVITIDEKGIVSFFNASAEKLWGYKAEDVIGKNVKMLVPVELQPNHDGFIQRNLNTGENKIVGTSREVPINRPDGKEAWGLLSLSKVTLDGRTIYTAFIKDISAEVKQRNGMTEIMDRVANSSNEISEIAKVIDGISDQTNLLALNAAIEAARAGEHGRGFAVVADEVRQLASRSSESTNEINRLSDGTQKLLTELADVLKLKTGG</sequence>
<dbReference type="InterPro" id="IPR000700">
    <property type="entry name" value="PAS-assoc_C"/>
</dbReference>
<accession>U4KDC5</accession>
<name>U4KDC5_9VIBR</name>
<dbReference type="InterPro" id="IPR035965">
    <property type="entry name" value="PAS-like_dom_sf"/>
</dbReference>
<dbReference type="PROSITE" id="PS50113">
    <property type="entry name" value="PAC"/>
    <property type="match status" value="3"/>
</dbReference>
<dbReference type="InterPro" id="IPR001610">
    <property type="entry name" value="PAC"/>
</dbReference>
<dbReference type="SUPFAM" id="SSF55785">
    <property type="entry name" value="PYP-like sensor domain (PAS domain)"/>
    <property type="match status" value="4"/>
</dbReference>
<dbReference type="KEGG" id="vni:VIBNI_B1292"/>
<dbReference type="GO" id="GO:0006935">
    <property type="term" value="P:chemotaxis"/>
    <property type="evidence" value="ECO:0007669"/>
    <property type="project" value="InterPro"/>
</dbReference>
<dbReference type="Gene3D" id="3.30.450.20">
    <property type="entry name" value="PAS domain"/>
    <property type="match status" value="4"/>
</dbReference>
<keyword evidence="1 2" id="KW-0807">Transducer</keyword>
<keyword evidence="7" id="KW-1185">Reference proteome</keyword>
<dbReference type="PANTHER" id="PTHR44757:SF2">
    <property type="entry name" value="BIOFILM ARCHITECTURE MAINTENANCE PROTEIN MBAA"/>
    <property type="match status" value="1"/>
</dbReference>
<dbReference type="NCBIfam" id="TIGR00229">
    <property type="entry name" value="sensory_box"/>
    <property type="match status" value="4"/>
</dbReference>
<feature type="domain" description="PAS" evidence="4">
    <location>
        <begin position="377"/>
        <end position="447"/>
    </location>
</feature>
<dbReference type="SMART" id="SM00091">
    <property type="entry name" value="PAS"/>
    <property type="match status" value="4"/>
</dbReference>
<dbReference type="EMBL" id="FO203527">
    <property type="protein sequence ID" value="CCO61051.1"/>
    <property type="molecule type" value="Genomic_DNA"/>
</dbReference>
<dbReference type="CDD" id="cd00130">
    <property type="entry name" value="PAS"/>
    <property type="match status" value="4"/>
</dbReference>
<evidence type="ECO:0000256" key="2">
    <source>
        <dbReference type="PROSITE-ProRule" id="PRU00284"/>
    </source>
</evidence>
<dbReference type="Pfam" id="PF00015">
    <property type="entry name" value="MCPsignal"/>
    <property type="match status" value="1"/>
</dbReference>
<dbReference type="GO" id="GO:0004888">
    <property type="term" value="F:transmembrane signaling receptor activity"/>
    <property type="evidence" value="ECO:0007669"/>
    <property type="project" value="InterPro"/>
</dbReference>
<dbReference type="PROSITE" id="PS50111">
    <property type="entry name" value="CHEMOTAXIS_TRANSDUC_2"/>
    <property type="match status" value="1"/>
</dbReference>
<dbReference type="eggNOG" id="COG0840">
    <property type="taxonomic scope" value="Bacteria"/>
</dbReference>
<feature type="domain" description="PAS" evidence="4">
    <location>
        <begin position="20"/>
        <end position="68"/>
    </location>
</feature>
<dbReference type="InterPro" id="IPR004090">
    <property type="entry name" value="Chemotax_Me-accpt_rcpt"/>
</dbReference>
<evidence type="ECO:0000259" key="4">
    <source>
        <dbReference type="PROSITE" id="PS50112"/>
    </source>
</evidence>
<dbReference type="GO" id="GO:0007165">
    <property type="term" value="P:signal transduction"/>
    <property type="evidence" value="ECO:0007669"/>
    <property type="project" value="UniProtKB-KW"/>
</dbReference>
<dbReference type="RefSeq" id="WP_022561554.1">
    <property type="nucleotide sequence ID" value="NC_022543.1"/>
</dbReference>
<evidence type="ECO:0000259" key="3">
    <source>
        <dbReference type="PROSITE" id="PS50111"/>
    </source>
</evidence>
<dbReference type="InterPro" id="IPR000014">
    <property type="entry name" value="PAS"/>
</dbReference>
<dbReference type="PRINTS" id="PR00260">
    <property type="entry name" value="CHEMTRNSDUCR"/>
</dbReference>
<dbReference type="PANTHER" id="PTHR44757">
    <property type="entry name" value="DIGUANYLATE CYCLASE DGCP"/>
    <property type="match status" value="1"/>
</dbReference>
<dbReference type="InterPro" id="IPR004089">
    <property type="entry name" value="MCPsignal_dom"/>
</dbReference>
<feature type="domain" description="PAC" evidence="5">
    <location>
        <begin position="91"/>
        <end position="141"/>
    </location>
</feature>
<dbReference type="SMART" id="SM00283">
    <property type="entry name" value="MA"/>
    <property type="match status" value="1"/>
</dbReference>
<feature type="domain" description="PAS" evidence="4">
    <location>
        <begin position="135"/>
        <end position="189"/>
    </location>
</feature>
<dbReference type="GO" id="GO:0006355">
    <property type="term" value="P:regulation of DNA-templated transcription"/>
    <property type="evidence" value="ECO:0007669"/>
    <property type="project" value="InterPro"/>
</dbReference>
<organism evidence="6 7">
    <name type="scientific">Vibrio nigripulchritudo</name>
    <dbReference type="NCBI Taxonomy" id="28173"/>
    <lineage>
        <taxon>Bacteria</taxon>
        <taxon>Pseudomonadati</taxon>
        <taxon>Pseudomonadota</taxon>
        <taxon>Gammaproteobacteria</taxon>
        <taxon>Vibrionales</taxon>
        <taxon>Vibrionaceae</taxon>
        <taxon>Vibrio</taxon>
    </lineage>
</organism>
<dbReference type="SMART" id="SM00086">
    <property type="entry name" value="PAC"/>
    <property type="match status" value="4"/>
</dbReference>
<feature type="domain" description="Methyl-accepting transducer" evidence="3">
    <location>
        <begin position="481"/>
        <end position="596"/>
    </location>
</feature>
<dbReference type="InterPro" id="IPR013767">
    <property type="entry name" value="PAS_fold"/>
</dbReference>
<reference evidence="6 7" key="1">
    <citation type="journal article" date="2013" name="ISME J.">
        <title>Comparative genomics of pathogenic lineages of Vibrio nigripulchritudo identifies virulence-associated traits.</title>
        <authorList>
            <person name="Goudenege D."/>
            <person name="Labreuche Y."/>
            <person name="Krin E."/>
            <person name="Ansquer D."/>
            <person name="Mangenot S."/>
            <person name="Calteau A."/>
            <person name="Medigue C."/>
            <person name="Mazel D."/>
            <person name="Polz M.F."/>
            <person name="Le Roux F."/>
        </authorList>
    </citation>
    <scope>NUCLEOTIDE SEQUENCE [LARGE SCALE GENOMIC DNA]</scope>
    <source>
        <strain evidence="7">SnF1</strain>
    </source>
</reference>
<protein>
    <submittedName>
        <fullName evidence="6">Putative PAS domains protein</fullName>
    </submittedName>
</protein>
<dbReference type="GO" id="GO:0016020">
    <property type="term" value="C:membrane"/>
    <property type="evidence" value="ECO:0007669"/>
    <property type="project" value="InterPro"/>
</dbReference>
<dbReference type="AlphaFoldDB" id="U4KDC5"/>
<feature type="domain" description="PAS" evidence="4">
    <location>
        <begin position="256"/>
        <end position="329"/>
    </location>
</feature>
<evidence type="ECO:0000313" key="7">
    <source>
        <dbReference type="Proteomes" id="UP000016895"/>
    </source>
</evidence>
<evidence type="ECO:0000256" key="1">
    <source>
        <dbReference type="ARBA" id="ARBA00023224"/>
    </source>
</evidence>
<dbReference type="PROSITE" id="PS50112">
    <property type="entry name" value="PAS"/>
    <property type="match status" value="4"/>
</dbReference>
<dbReference type="Pfam" id="PF13426">
    <property type="entry name" value="PAS_9"/>
    <property type="match status" value="2"/>
</dbReference>
<dbReference type="Proteomes" id="UP000016895">
    <property type="component" value="Chromosome 2"/>
</dbReference>
<gene>
    <name evidence="6" type="ORF">VIBNI_B1292</name>
</gene>
<dbReference type="STRING" id="28173.VIBNI_B1292"/>
<proteinExistence type="predicted"/>
<dbReference type="OrthoDB" id="7991996at2"/>
<dbReference type="Gene3D" id="6.10.250.3200">
    <property type="match status" value="1"/>
</dbReference>
<evidence type="ECO:0000259" key="5">
    <source>
        <dbReference type="PROSITE" id="PS50113"/>
    </source>
</evidence>
<dbReference type="Pfam" id="PF00989">
    <property type="entry name" value="PAS"/>
    <property type="match status" value="2"/>
</dbReference>